<evidence type="ECO:0000256" key="1">
    <source>
        <dbReference type="SAM" id="MobiDB-lite"/>
    </source>
</evidence>
<evidence type="ECO:0000313" key="2">
    <source>
        <dbReference type="EMBL" id="GAI70853.1"/>
    </source>
</evidence>
<dbReference type="EMBL" id="BARW01000909">
    <property type="protein sequence ID" value="GAI70853.1"/>
    <property type="molecule type" value="Genomic_DNA"/>
</dbReference>
<gene>
    <name evidence="2" type="ORF">S12H4_03294</name>
</gene>
<proteinExistence type="predicted"/>
<reference evidence="2" key="1">
    <citation type="journal article" date="2014" name="Front. Microbiol.">
        <title>High frequency of phylogenetically diverse reductive dehalogenase-homologous genes in deep subseafloor sedimentary metagenomes.</title>
        <authorList>
            <person name="Kawai M."/>
            <person name="Futagami T."/>
            <person name="Toyoda A."/>
            <person name="Takaki Y."/>
            <person name="Nishi S."/>
            <person name="Hori S."/>
            <person name="Arai W."/>
            <person name="Tsubouchi T."/>
            <person name="Morono Y."/>
            <person name="Uchiyama I."/>
            <person name="Ito T."/>
            <person name="Fujiyama A."/>
            <person name="Inagaki F."/>
            <person name="Takami H."/>
        </authorList>
    </citation>
    <scope>NUCLEOTIDE SEQUENCE</scope>
    <source>
        <strain evidence="2">Expedition CK06-06</strain>
    </source>
</reference>
<accession>X1QRH6</accession>
<feature type="region of interest" description="Disordered" evidence="1">
    <location>
        <begin position="49"/>
        <end position="105"/>
    </location>
</feature>
<feature type="compositionally biased region" description="Low complexity" evidence="1">
    <location>
        <begin position="90"/>
        <end position="103"/>
    </location>
</feature>
<name>X1QRH6_9ZZZZ</name>
<dbReference type="AlphaFoldDB" id="X1QRH6"/>
<organism evidence="2">
    <name type="scientific">marine sediment metagenome</name>
    <dbReference type="NCBI Taxonomy" id="412755"/>
    <lineage>
        <taxon>unclassified sequences</taxon>
        <taxon>metagenomes</taxon>
        <taxon>ecological metagenomes</taxon>
    </lineage>
</organism>
<comment type="caution">
    <text evidence="2">The sequence shown here is derived from an EMBL/GenBank/DDBJ whole genome shotgun (WGS) entry which is preliminary data.</text>
</comment>
<sequence>MFIMNQILKNIGLGLAGKLIDYGVASLTGPRRSRPEQRIEQIDKTLQTLESMPEVGQHWTSPPTGRPQGQKEASLAPAATVTTQRPETPPSSASEPSTSVSPAISSAGAVDDEYCVGCGPNNHLAKAQNHIEEALRLSRGKGEVIPDIVAPRIQDAVAELGGYEDGDIKHMRERATSTLKEILDDLAIQTKDLRNFLRYDVSGLELGRGKIEDLETAATWVRKLRQIGYYSVMVEIGQKVKAGELGG</sequence>
<protein>
    <submittedName>
        <fullName evidence="2">Uncharacterized protein</fullName>
    </submittedName>
</protein>